<evidence type="ECO:0000259" key="10">
    <source>
        <dbReference type="Pfam" id="PF16019"/>
    </source>
</evidence>
<feature type="domain" description="Cysteine/serine-rich nuclear protein N-terminal" evidence="10">
    <location>
        <begin position="364"/>
        <end position="569"/>
    </location>
</feature>
<dbReference type="PANTHER" id="PTHR13580">
    <property type="entry name" value="TGF-BETA INDUCED APOPTOSIS PROTEIN"/>
    <property type="match status" value="1"/>
</dbReference>
<dbReference type="PRINTS" id="PR02031">
    <property type="entry name" value="CYSSERRICHNP"/>
</dbReference>
<reference evidence="11" key="1">
    <citation type="journal article" date="2024" name="Gigascience">
        <title>Chromosome-level genome of the poultry shaft louse Menopon gallinae provides insight into the host-switching and adaptive evolution of parasitic lice.</title>
        <authorList>
            <person name="Xu Y."/>
            <person name="Ma L."/>
            <person name="Liu S."/>
            <person name="Liang Y."/>
            <person name="Liu Q."/>
            <person name="He Z."/>
            <person name="Tian L."/>
            <person name="Duan Y."/>
            <person name="Cai W."/>
            <person name="Li H."/>
            <person name="Song F."/>
        </authorList>
    </citation>
    <scope>NUCLEOTIDE SEQUENCE</scope>
    <source>
        <strain evidence="11">Cailab_2023a</strain>
    </source>
</reference>
<evidence type="ECO:0000313" key="11">
    <source>
        <dbReference type="EMBL" id="KAL0273523.1"/>
    </source>
</evidence>
<feature type="region of interest" description="Disordered" evidence="9">
    <location>
        <begin position="78"/>
        <end position="98"/>
    </location>
</feature>
<keyword evidence="5" id="KW-0238">DNA-binding</keyword>
<keyword evidence="3" id="KW-0053">Apoptosis</keyword>
<name>A0AAW2HVA5_9NEOP</name>
<feature type="compositionally biased region" description="Acidic residues" evidence="9">
    <location>
        <begin position="848"/>
        <end position="862"/>
    </location>
</feature>
<feature type="region of interest" description="Disordered" evidence="9">
    <location>
        <begin position="812"/>
        <end position="899"/>
    </location>
</feature>
<feature type="compositionally biased region" description="Basic and acidic residues" evidence="9">
    <location>
        <begin position="282"/>
        <end position="293"/>
    </location>
</feature>
<keyword evidence="4" id="KW-0805">Transcription regulation</keyword>
<comment type="caution">
    <text evidence="11">The sequence shown here is derived from an EMBL/GenBank/DDBJ whole genome shotgun (WGS) entry which is preliminary data.</text>
</comment>
<dbReference type="GO" id="GO:0000981">
    <property type="term" value="F:DNA-binding transcription factor activity, RNA polymerase II-specific"/>
    <property type="evidence" value="ECO:0007669"/>
    <property type="project" value="TreeGrafter"/>
</dbReference>
<evidence type="ECO:0000256" key="9">
    <source>
        <dbReference type="SAM" id="MobiDB-lite"/>
    </source>
</evidence>
<feature type="region of interest" description="Disordered" evidence="9">
    <location>
        <begin position="173"/>
        <end position="197"/>
    </location>
</feature>
<dbReference type="EMBL" id="JARGDH010000003">
    <property type="protein sequence ID" value="KAL0273524.1"/>
    <property type="molecule type" value="Genomic_DNA"/>
</dbReference>
<feature type="region of interest" description="Disordered" evidence="9">
    <location>
        <begin position="428"/>
        <end position="455"/>
    </location>
</feature>
<feature type="compositionally biased region" description="Basic and acidic residues" evidence="9">
    <location>
        <begin position="863"/>
        <end position="872"/>
    </location>
</feature>
<keyword evidence="8" id="KW-0539">Nucleus</keyword>
<evidence type="ECO:0000256" key="4">
    <source>
        <dbReference type="ARBA" id="ARBA00023015"/>
    </source>
</evidence>
<evidence type="ECO:0000256" key="7">
    <source>
        <dbReference type="ARBA" id="ARBA00023163"/>
    </source>
</evidence>
<dbReference type="GO" id="GO:0043565">
    <property type="term" value="F:sequence-specific DNA binding"/>
    <property type="evidence" value="ECO:0007669"/>
    <property type="project" value="TreeGrafter"/>
</dbReference>
<dbReference type="Pfam" id="PF16019">
    <property type="entry name" value="CSRNP_N"/>
    <property type="match status" value="1"/>
</dbReference>
<sequence>MNEVEGMDFSERSRLHSSPSVVLNKLPEDINGKVCGTLLESLQYKNPRAAISNDNNKGALMLVDKNEFEDCVLEKKDVTPCREEEEEEEEEDEEKTEVEKNWNYRVYPTSVDVQLENSASELQLLSHCSSERSSCSTIKNYGDGKDGNPEMYPVPQGLVAGSESDEFKLGQAASETGDVERCDGSDSGLGSELCDDRTDSQTKVAEIDAGILVQDEQTSIDIDASERCDGSDSGLGSELAEDRPDCHLEGTVVGTATAGDLQLDPLEDEDKSEFQIEAPALDDLKNQSFDEIRSPCPPFEEIKDSSEPLRTPQPNLDFPGCSEKEKTQPQPQQQQQQSEKPFRLPMKSNLKRKSSGDGGDETPKKKRSISFNTVSVYYFPRAQGFTCVPSQGGSTLGMASIHSHVQQFTLSEHAMEQRRLHRLMLQRLRNERLQPPSDTDDSESDEEPTDDDEDELDLDSYYFLQPVPTRQRRALLRAAGVRKIDSVEKDECRDIRSSREYCGCCCKGYCDPDTCSCSQGGIKCQVDRLHFPCGCTRDGCGNPSGRIEFNPVRVRTHFIHTLMRLELEKKHRLEEEEEKTDSCTRVTQWSGETAATDGNNYADGQQIDLYACRDEQYAVKGVDLETPSTSGSQQKSGHHELSSFHFHPPATGFHNTIEAYQEAATKYQNHFSTFSFAPPQPIGGFGPYSSLYSQDLISKDLGSNPYKALLCDGFMQSSNGDAFPNYSSLRDGFIQSKDFDSKSSEPSTSTTSTYASLHTVCSTSSRLEPFSELLQGRYPVMPLAVSAEPSFDEHCNPVNGPQSLQFSAPELCQDSSAETCEEPSPPVEILEGKQEAINEKLPLPKAEGEEEEERPEKEEEEAKEPADPEVREGQATVGEACDENLGEVIKKSMVETVSA</sequence>
<feature type="compositionally biased region" description="Acidic residues" evidence="9">
    <location>
        <begin position="438"/>
        <end position="455"/>
    </location>
</feature>
<evidence type="ECO:0000256" key="3">
    <source>
        <dbReference type="ARBA" id="ARBA00022703"/>
    </source>
</evidence>
<feature type="compositionally biased region" description="Acidic residues" evidence="9">
    <location>
        <begin position="83"/>
        <end position="96"/>
    </location>
</feature>
<gene>
    <name evidence="11" type="ORF">PYX00_006158</name>
</gene>
<evidence type="ECO:0000256" key="5">
    <source>
        <dbReference type="ARBA" id="ARBA00023125"/>
    </source>
</evidence>
<proteinExistence type="inferred from homology"/>
<evidence type="ECO:0000256" key="6">
    <source>
        <dbReference type="ARBA" id="ARBA00023159"/>
    </source>
</evidence>
<feature type="compositionally biased region" description="Polar residues" evidence="9">
    <location>
        <begin position="626"/>
        <end position="635"/>
    </location>
</feature>
<evidence type="ECO:0000256" key="8">
    <source>
        <dbReference type="ARBA" id="ARBA00023242"/>
    </source>
</evidence>
<keyword evidence="6" id="KW-0010">Activator</keyword>
<dbReference type="PANTHER" id="PTHR13580:SF9">
    <property type="entry name" value="AXIN1 UP-REGULATED 1, ISOFORM A"/>
    <property type="match status" value="1"/>
</dbReference>
<dbReference type="GO" id="GO:0005634">
    <property type="term" value="C:nucleus"/>
    <property type="evidence" value="ECO:0007669"/>
    <property type="project" value="UniProtKB-SubCell"/>
</dbReference>
<organism evidence="11">
    <name type="scientific">Menopon gallinae</name>
    <name type="common">poultry shaft louse</name>
    <dbReference type="NCBI Taxonomy" id="328185"/>
    <lineage>
        <taxon>Eukaryota</taxon>
        <taxon>Metazoa</taxon>
        <taxon>Ecdysozoa</taxon>
        <taxon>Arthropoda</taxon>
        <taxon>Hexapoda</taxon>
        <taxon>Insecta</taxon>
        <taxon>Pterygota</taxon>
        <taxon>Neoptera</taxon>
        <taxon>Paraneoptera</taxon>
        <taxon>Psocodea</taxon>
        <taxon>Troctomorpha</taxon>
        <taxon>Phthiraptera</taxon>
        <taxon>Amblycera</taxon>
        <taxon>Menoponidae</taxon>
        <taxon>Menopon</taxon>
    </lineage>
</organism>
<dbReference type="EMBL" id="JARGDH010000003">
    <property type="protein sequence ID" value="KAL0273523.1"/>
    <property type="molecule type" value="Genomic_DNA"/>
</dbReference>
<comment type="similarity">
    <text evidence="2">Belongs to the AXUD1 family.</text>
</comment>
<feature type="region of interest" description="Disordered" evidence="9">
    <location>
        <begin position="625"/>
        <end position="645"/>
    </location>
</feature>
<keyword evidence="7" id="KW-0804">Transcription</keyword>
<evidence type="ECO:0000256" key="2">
    <source>
        <dbReference type="ARBA" id="ARBA00008548"/>
    </source>
</evidence>
<accession>A0AAW2HVA5</accession>
<protein>
    <recommendedName>
        <fullName evidence="10">Cysteine/serine-rich nuclear protein N-terminal domain-containing protein</fullName>
    </recommendedName>
</protein>
<dbReference type="InterPro" id="IPR031972">
    <property type="entry name" value="CSRNP_N"/>
</dbReference>
<comment type="subcellular location">
    <subcellularLocation>
        <location evidence="1">Nucleus</location>
    </subcellularLocation>
</comment>
<dbReference type="GO" id="GO:0006915">
    <property type="term" value="P:apoptotic process"/>
    <property type="evidence" value="ECO:0007669"/>
    <property type="project" value="UniProtKB-KW"/>
</dbReference>
<feature type="compositionally biased region" description="Low complexity" evidence="9">
    <location>
        <begin position="328"/>
        <end position="337"/>
    </location>
</feature>
<dbReference type="AlphaFoldDB" id="A0AAW2HVA5"/>
<feature type="region of interest" description="Disordered" evidence="9">
    <location>
        <begin position="278"/>
        <end position="367"/>
    </location>
</feature>
<evidence type="ECO:0000256" key="1">
    <source>
        <dbReference type="ARBA" id="ARBA00004123"/>
    </source>
</evidence>
<dbReference type="InterPro" id="IPR023260">
    <property type="entry name" value="Cys/Ser-rich_nuc_prot"/>
</dbReference>